<evidence type="ECO:0000313" key="1">
    <source>
        <dbReference type="EMBL" id="MWV26947.1"/>
    </source>
</evidence>
<sequence length="186" mass="20986">MTAVRRMSHPRVLVSVCIDGCRMPGAALLVVRTGPKRGARFELDRRSFGSAETQRTVITSIAERIPRDAIVLAHTKHLSDHALRHSAVLGRPLPPDPPALIARYRPDLRTICLPCERRELLDAAAAYGIVAESGPMWTRMETRAARDAQALWLLFLWTHCRPKQRNWLAAAWEAWRGIERARKAQS</sequence>
<name>A0A844X9D1_9SPHN</name>
<protein>
    <submittedName>
        <fullName evidence="1">Uncharacterized protein</fullName>
    </submittedName>
</protein>
<accession>A0A844X9D1</accession>
<evidence type="ECO:0000313" key="2">
    <source>
        <dbReference type="Proteomes" id="UP000461409"/>
    </source>
</evidence>
<reference evidence="1 2" key="1">
    <citation type="submission" date="2019-12" db="EMBL/GenBank/DDBJ databases">
        <authorList>
            <person name="Lee S.D."/>
        </authorList>
    </citation>
    <scope>NUCLEOTIDE SEQUENCE [LARGE SCALE GENOMIC DNA]</scope>
    <source>
        <strain evidence="1 2">GH3-10</strain>
    </source>
</reference>
<proteinExistence type="predicted"/>
<keyword evidence="2" id="KW-1185">Reference proteome</keyword>
<comment type="caution">
    <text evidence="1">The sequence shown here is derived from an EMBL/GenBank/DDBJ whole genome shotgun (WGS) entry which is preliminary data.</text>
</comment>
<gene>
    <name evidence="1" type="ORF">GRF63_03415</name>
</gene>
<reference evidence="1 2" key="2">
    <citation type="submission" date="2020-02" db="EMBL/GenBank/DDBJ databases">
        <title>Erythrobacter dongmakensis sp. nov., isolated from a tidal mudflat.</title>
        <authorList>
            <person name="Kim I.S."/>
        </authorList>
    </citation>
    <scope>NUCLEOTIDE SEQUENCE [LARGE SCALE GENOMIC DNA]</scope>
    <source>
        <strain evidence="1 2">GH3-10</strain>
    </source>
</reference>
<organism evidence="1 2">
    <name type="scientific">Aurantiacibacter rhizosphaerae</name>
    <dbReference type="NCBI Taxonomy" id="2691582"/>
    <lineage>
        <taxon>Bacteria</taxon>
        <taxon>Pseudomonadati</taxon>
        <taxon>Pseudomonadota</taxon>
        <taxon>Alphaproteobacteria</taxon>
        <taxon>Sphingomonadales</taxon>
        <taxon>Erythrobacteraceae</taxon>
        <taxon>Aurantiacibacter</taxon>
    </lineage>
</organism>
<dbReference type="Proteomes" id="UP000461409">
    <property type="component" value="Unassembled WGS sequence"/>
</dbReference>
<dbReference type="AlphaFoldDB" id="A0A844X9D1"/>
<dbReference type="EMBL" id="WUBR01000001">
    <property type="protein sequence ID" value="MWV26947.1"/>
    <property type="molecule type" value="Genomic_DNA"/>
</dbReference>
<dbReference type="RefSeq" id="WP_160484566.1">
    <property type="nucleotide sequence ID" value="NZ_WUBR01000001.1"/>
</dbReference>